<sequence>MHHPSIFALHAAVIDDYRTFVESFIRIADDRIRASVEEKLARQELWPEPLVQLSPTYKMAQTVDDLARAGMIRPETAHFFRTASNAPFRLYQHQYEAVERAARGESFVVTSGTGSGKSTCYFLPIIDDLLRQTKPGSGVQALIIYPMNALVNSQEQALRRLADQYRVQYGREFPIRFARYTGETSEELRQELRRNPPHILLTNYVMAELMLVRPDDQKLIGETMKGLRFLVFDELHTYRGRQGADVAMLIRRLKQRCAAPDIRHIGTSATMVAGSEASAEERRRVVAEFASRFFAHPISADQVIEETLEPLTIGGQPTEAELRTALTEPLPAGDNLLRWEALRRHPLARWLEYALGIQTDTDGRLVRRPPRTLSDAASELAVMTGCTPEESRKAIQRMLEEGSAIQRSDGRRAFAFKLHQFIAQSHRVYASLEDRQTRQIQLEGVLRNQQDKLMFPLVFCRHCGQEYYDIVLKEKRQAVPLLDLRMYEDDRSARQGYLMLAHESDDWSEEKLPDEWFNARGLLDKKWKSRVPRKMWVQPDGNCSEYPLPNSQPMWFQERPFTICLNCGEWYDGRATEYTKLSTLSSENVSSATSILAISLLQHAQRTGAASDRLLSFVDNRQDAALQAGHFNDLIHIAVIRAALVEALQTHGELRDSNVAEEVVKYTTLQLSDIARNSELRSNAPMAKEVWKTFTDLVEYWLYEDLQRGWRSIVQPNLEQLKLLKIAYTGLDEFCTDNAIWQGVLQRVPVDQRTTIVNMVLDAMRQRRAISARWLQEENQGELTRRITNHLNEFWGFDADDASGLQPATCAVVRGQSSKPVNGISLGPRSRLGRDIRKKLNLQPDEYITLMKALLDELAGYGLVVRLEPIADHQRFQLNAACLRWCKGDGLQLMSADHPSSDQNGVQKDRSNRFFRQFYLQKAQSLASLEAREHTAQVVAPGERERREKRFRWTEAERNDPGINRPLPFLVCSPTMELGIDIADLELVHLRNVPPTPANYAQRSGRAGRQGQPGLIITYCRANRPHDQYFFRRRHEMVAGSVQAPRIDLTSEALVRAHLHAIWLAAVRLPLGHSIGDIIDLDKQDLPLTPNTLHQIRLSPARLRDVREQIESALLSDDLRRIAPWYSERWLEDALNEAPERFDRAFDRWRELYRIAMRQSTEANNLLYSRDKKVQDQGKRLLDEALRQRNLLLQDNVASEESDFYPYRYLATEGFLPGYNFPALPVRAWIKRGDGEFIPRPRVLGLREFAPHNYIYHEGAKWEVVSFRTAADGLHNRRSARKLCYTCGTFTDPGDDRCPVCETLFDGENSYLATLLDMPNVTTRRRERITSEEEERRRRGFDILTTFRFAPNNAHQMKAHIVNATDHLFELTYAPAATILTINRGWLAGKESGFLVNLDTGDIVSEQDLLDDNGPPRAKPPGERVFISAQETQNILMMRFIGQQTGITATDWISLKHALRFGLVETFQLDADEIGIEVVGRDQWQSLLFIEKSEGGVGVLRRLIEETAAFPRMIRAALELCHFTVDGQDTKPECTAACYDCLLSFSNQHEILQINRHTIRDLLVALSQAELRRESNRRSYDEHLEFLLSRIDPQSDLERRFLKMLKAHNARLPDNAQERIAELNCVADFFYDPNICVFCDGSVHDEPTQQTLDSQIRRDLRAHGYRVIVIRYDRDLEEQIRSYPDVFGISG</sequence>
<comment type="similarity">
    <text evidence="5">Belongs to the DEAD box helicase family.</text>
</comment>
<keyword evidence="1" id="KW-0547">Nucleotide-binding</keyword>
<accession>A9WDY5</accession>
<dbReference type="InterPro" id="IPR027417">
    <property type="entry name" value="P-loop_NTPase"/>
</dbReference>
<dbReference type="InterPro" id="IPR014001">
    <property type="entry name" value="Helicase_ATP-bd"/>
</dbReference>
<dbReference type="PROSITE" id="PS51192">
    <property type="entry name" value="HELICASE_ATP_BIND_1"/>
    <property type="match status" value="1"/>
</dbReference>
<evidence type="ECO:0000256" key="5">
    <source>
        <dbReference type="ARBA" id="ARBA00038437"/>
    </source>
</evidence>
<reference evidence="9" key="1">
    <citation type="journal article" date="2011" name="BMC Genomics">
        <title>Complete genome sequence of the filamentous anoxygenic phototrophic bacterium Chloroflexus aurantiacus.</title>
        <authorList>
            <person name="Tang K.H."/>
            <person name="Barry K."/>
            <person name="Chertkov O."/>
            <person name="Dalin E."/>
            <person name="Han C.S."/>
            <person name="Hauser L.J."/>
            <person name="Honchak B.M."/>
            <person name="Karbach L.E."/>
            <person name="Land M.L."/>
            <person name="Lapidus A."/>
            <person name="Larimer F.W."/>
            <person name="Mikhailova N."/>
            <person name="Pitluck S."/>
            <person name="Pierson B.K."/>
            <person name="Blankenship R.E."/>
        </authorList>
    </citation>
    <scope>NUCLEOTIDE SEQUENCE [LARGE SCALE GENOMIC DNA]</scope>
    <source>
        <strain evidence="9">ATCC 29366 / DSM 635 / J-10-fl</strain>
    </source>
</reference>
<dbReference type="Gene3D" id="3.40.50.300">
    <property type="entry name" value="P-loop containing nucleotide triphosphate hydrolases"/>
    <property type="match status" value="2"/>
</dbReference>
<dbReference type="eggNOG" id="COG1205">
    <property type="taxonomic scope" value="Bacteria"/>
</dbReference>
<dbReference type="eggNOG" id="COG0513">
    <property type="taxonomic scope" value="Bacteria"/>
</dbReference>
<dbReference type="InterPro" id="IPR011545">
    <property type="entry name" value="DEAD/DEAH_box_helicase_dom"/>
</dbReference>
<keyword evidence="4" id="KW-0067">ATP-binding</keyword>
<dbReference type="InterPro" id="IPR001650">
    <property type="entry name" value="Helicase_C-like"/>
</dbReference>
<dbReference type="GO" id="GO:0016787">
    <property type="term" value="F:hydrolase activity"/>
    <property type="evidence" value="ECO:0007669"/>
    <property type="project" value="UniProtKB-KW"/>
</dbReference>
<evidence type="ECO:0000256" key="2">
    <source>
        <dbReference type="ARBA" id="ARBA00022801"/>
    </source>
</evidence>
<evidence type="ECO:0000313" key="9">
    <source>
        <dbReference type="Proteomes" id="UP000002008"/>
    </source>
</evidence>
<keyword evidence="2" id="KW-0378">Hydrolase</keyword>
<dbReference type="EMBL" id="CP000909">
    <property type="protein sequence ID" value="ABY35144.1"/>
    <property type="molecule type" value="Genomic_DNA"/>
</dbReference>
<dbReference type="PROSITE" id="PS51194">
    <property type="entry name" value="HELICASE_CTER"/>
    <property type="match status" value="1"/>
</dbReference>
<dbReference type="PATRIC" id="fig|324602.8.peg.2198"/>
<dbReference type="RefSeq" id="WP_012257798.1">
    <property type="nucleotide sequence ID" value="NC_010175.1"/>
</dbReference>
<protein>
    <submittedName>
        <fullName evidence="8">DEAD/DEAH box helicase domain protein</fullName>
    </submittedName>
</protein>
<organism evidence="8 9">
    <name type="scientific">Chloroflexus aurantiacus (strain ATCC 29366 / DSM 635 / J-10-fl)</name>
    <dbReference type="NCBI Taxonomy" id="324602"/>
    <lineage>
        <taxon>Bacteria</taxon>
        <taxon>Bacillati</taxon>
        <taxon>Chloroflexota</taxon>
        <taxon>Chloroflexia</taxon>
        <taxon>Chloroflexales</taxon>
        <taxon>Chloroflexineae</taxon>
        <taxon>Chloroflexaceae</taxon>
        <taxon>Chloroflexus</taxon>
    </lineage>
</organism>
<dbReference type="STRING" id="324602.Caur_1929"/>
<proteinExistence type="inferred from homology"/>
<evidence type="ECO:0000256" key="3">
    <source>
        <dbReference type="ARBA" id="ARBA00022806"/>
    </source>
</evidence>
<gene>
    <name evidence="8" type="ordered locus">Caur_1929</name>
</gene>
<dbReference type="PANTHER" id="PTHR47959:SF13">
    <property type="entry name" value="ATP-DEPENDENT RNA HELICASE RHLE"/>
    <property type="match status" value="1"/>
</dbReference>
<dbReference type="Pfam" id="PF00270">
    <property type="entry name" value="DEAD"/>
    <property type="match status" value="1"/>
</dbReference>
<dbReference type="GO" id="GO:0003676">
    <property type="term" value="F:nucleic acid binding"/>
    <property type="evidence" value="ECO:0007669"/>
    <property type="project" value="InterPro"/>
</dbReference>
<dbReference type="SMART" id="SM00490">
    <property type="entry name" value="HELICc"/>
    <property type="match status" value="1"/>
</dbReference>
<dbReference type="HOGENOM" id="CLU_001338_1_1_0"/>
<dbReference type="Pfam" id="PF00271">
    <property type="entry name" value="Helicase_C"/>
    <property type="match status" value="1"/>
</dbReference>
<keyword evidence="3 8" id="KW-0347">Helicase</keyword>
<dbReference type="Proteomes" id="UP000002008">
    <property type="component" value="Chromosome"/>
</dbReference>
<dbReference type="PANTHER" id="PTHR47959">
    <property type="entry name" value="ATP-DEPENDENT RNA HELICASE RHLE-RELATED"/>
    <property type="match status" value="1"/>
</dbReference>
<dbReference type="CDD" id="cd17923">
    <property type="entry name" value="DEXHc_Hrq1-like"/>
    <property type="match status" value="1"/>
</dbReference>
<dbReference type="GO" id="GO:0003724">
    <property type="term" value="F:RNA helicase activity"/>
    <property type="evidence" value="ECO:0000318"/>
    <property type="project" value="GO_Central"/>
</dbReference>
<dbReference type="Pfam" id="PF09369">
    <property type="entry name" value="MZB"/>
    <property type="match status" value="1"/>
</dbReference>
<dbReference type="EnsemblBacteria" id="ABY35144">
    <property type="protein sequence ID" value="ABY35144"/>
    <property type="gene ID" value="Caur_1929"/>
</dbReference>
<evidence type="ECO:0000313" key="8">
    <source>
        <dbReference type="EMBL" id="ABY35144.1"/>
    </source>
</evidence>
<dbReference type="InterPro" id="IPR050079">
    <property type="entry name" value="DEAD_box_RNA_helicase"/>
</dbReference>
<dbReference type="GO" id="GO:0005524">
    <property type="term" value="F:ATP binding"/>
    <property type="evidence" value="ECO:0007669"/>
    <property type="project" value="UniProtKB-KW"/>
</dbReference>
<feature type="domain" description="Helicase C-terminal" evidence="7">
    <location>
        <begin position="877"/>
        <end position="1055"/>
    </location>
</feature>
<dbReference type="SUPFAM" id="SSF52540">
    <property type="entry name" value="P-loop containing nucleoside triphosphate hydrolases"/>
    <property type="match status" value="2"/>
</dbReference>
<dbReference type="KEGG" id="cau:Caur_1929"/>
<dbReference type="InParanoid" id="A9WDY5"/>
<dbReference type="Gene3D" id="3.40.960.10">
    <property type="entry name" value="VSR Endonuclease"/>
    <property type="match status" value="1"/>
</dbReference>
<keyword evidence="9" id="KW-1185">Reference proteome</keyword>
<dbReference type="GO" id="GO:0005829">
    <property type="term" value="C:cytosol"/>
    <property type="evidence" value="ECO:0000318"/>
    <property type="project" value="GO_Central"/>
</dbReference>
<evidence type="ECO:0000256" key="1">
    <source>
        <dbReference type="ARBA" id="ARBA00022741"/>
    </source>
</evidence>
<dbReference type="SMART" id="SM00487">
    <property type="entry name" value="DEXDc"/>
    <property type="match status" value="1"/>
</dbReference>
<dbReference type="InterPro" id="IPR018973">
    <property type="entry name" value="MZB"/>
</dbReference>
<evidence type="ECO:0000259" key="6">
    <source>
        <dbReference type="PROSITE" id="PS51192"/>
    </source>
</evidence>
<feature type="domain" description="Helicase ATP-binding" evidence="6">
    <location>
        <begin position="98"/>
        <end position="289"/>
    </location>
</feature>
<evidence type="ECO:0000256" key="4">
    <source>
        <dbReference type="ARBA" id="ARBA00022840"/>
    </source>
</evidence>
<name>A9WDY5_CHLAA</name>
<evidence type="ECO:0000259" key="7">
    <source>
        <dbReference type="PROSITE" id="PS51194"/>
    </source>
</evidence>